<comment type="caution">
    <text evidence="2">The sequence shown here is derived from an EMBL/GenBank/DDBJ whole genome shotgun (WGS) entry which is preliminary data.</text>
</comment>
<evidence type="ECO:0000256" key="1">
    <source>
        <dbReference type="SAM" id="Phobius"/>
    </source>
</evidence>
<keyword evidence="3" id="KW-1185">Reference proteome</keyword>
<reference evidence="2" key="1">
    <citation type="submission" date="2021-06" db="EMBL/GenBank/DDBJ databases">
        <authorList>
            <person name="Criscuolo A."/>
        </authorList>
    </citation>
    <scope>NUCLEOTIDE SEQUENCE</scope>
    <source>
        <strain evidence="2">CIP111600</strain>
    </source>
</reference>
<keyword evidence="1" id="KW-1133">Transmembrane helix</keyword>
<feature type="transmembrane region" description="Helical" evidence="1">
    <location>
        <begin position="160"/>
        <end position="179"/>
    </location>
</feature>
<accession>A0A916K7M0</accession>
<dbReference type="AlphaFoldDB" id="A0A916K7M0"/>
<feature type="transmembrane region" description="Helical" evidence="1">
    <location>
        <begin position="61"/>
        <end position="80"/>
    </location>
</feature>
<dbReference type="Proteomes" id="UP000693672">
    <property type="component" value="Unassembled WGS sequence"/>
</dbReference>
<protein>
    <submittedName>
        <fullName evidence="2">Uncharacterized protein</fullName>
    </submittedName>
</protein>
<organism evidence="2 3">
    <name type="scientific">Paenibacillus solanacearum</name>
    <dbReference type="NCBI Taxonomy" id="2048548"/>
    <lineage>
        <taxon>Bacteria</taxon>
        <taxon>Bacillati</taxon>
        <taxon>Bacillota</taxon>
        <taxon>Bacilli</taxon>
        <taxon>Bacillales</taxon>
        <taxon>Paenibacillaceae</taxon>
        <taxon>Paenibacillus</taxon>
    </lineage>
</organism>
<keyword evidence="1" id="KW-0472">Membrane</keyword>
<dbReference type="RefSeq" id="WP_218095229.1">
    <property type="nucleotide sequence ID" value="NZ_CAJVAS010000040.1"/>
</dbReference>
<dbReference type="EMBL" id="CAJVAS010000040">
    <property type="protein sequence ID" value="CAG7648041.1"/>
    <property type="molecule type" value="Genomic_DNA"/>
</dbReference>
<gene>
    <name evidence="2" type="ORF">PAESOLCIP111_05516</name>
</gene>
<feature type="transmembrane region" description="Helical" evidence="1">
    <location>
        <begin position="122"/>
        <end position="140"/>
    </location>
</feature>
<name>A0A916K7M0_9BACL</name>
<keyword evidence="1" id="KW-0812">Transmembrane</keyword>
<evidence type="ECO:0000313" key="2">
    <source>
        <dbReference type="EMBL" id="CAG7648041.1"/>
    </source>
</evidence>
<sequence>MRQFLLGLVLLIVLALPPVARLLESIMIVHMHMQMPLLVLSGCLMARLFQLRYPAFFTKWNHNGIPGILLFTLIMVYWTIPKTMDETLTLQSAEWFKFLSLPFIAGISLRDSWGRLGLQGKHTLISIFAVKYLGMGLLYVNFPEQLCNNYLLLDQLTLGWGFLTTSVCMFIYLGYVAIFQPYANRTAHHLIDS</sequence>
<evidence type="ECO:0000313" key="3">
    <source>
        <dbReference type="Proteomes" id="UP000693672"/>
    </source>
</evidence>
<proteinExistence type="predicted"/>